<feature type="binding site" evidence="9 11">
    <location>
        <position position="107"/>
    </location>
    <ligand>
        <name>substrate</name>
    </ligand>
</feature>
<dbReference type="GO" id="GO:0050661">
    <property type="term" value="F:NADP binding"/>
    <property type="evidence" value="ECO:0007669"/>
    <property type="project" value="InterPro"/>
</dbReference>
<feature type="domain" description="Quinate/shikimate 5-dehydrogenase/glutamyl-tRNA reductase" evidence="16">
    <location>
        <begin position="170"/>
        <end position="304"/>
    </location>
</feature>
<dbReference type="EMBL" id="MSCH01000003">
    <property type="protein sequence ID" value="PQJ53923.1"/>
    <property type="molecule type" value="Genomic_DNA"/>
</dbReference>
<dbReference type="OrthoDB" id="110209at2"/>
<dbReference type="PANTHER" id="PTHR43013:SF1">
    <property type="entry name" value="GLUTAMYL-TRNA REDUCTASE"/>
    <property type="match status" value="1"/>
</dbReference>
<evidence type="ECO:0000256" key="11">
    <source>
        <dbReference type="PIRSR" id="PIRSR000445-2"/>
    </source>
</evidence>
<dbReference type="SUPFAM" id="SSF51735">
    <property type="entry name" value="NAD(P)-binding Rossmann-fold domains"/>
    <property type="match status" value="1"/>
</dbReference>
<evidence type="ECO:0000256" key="12">
    <source>
        <dbReference type="PIRSR" id="PIRSR000445-3"/>
    </source>
</evidence>
<comment type="domain">
    <text evidence="9">Possesses an unusual extended V-shaped dimeric structure with each monomer consisting of three distinct domains arranged along a curved 'spinal' alpha-helix. The N-terminal catalytic domain specifically recognizes the glutamate moiety of the substrate. The second domain is the NADPH-binding domain, and the third C-terminal domain is responsible for dimerization.</text>
</comment>
<evidence type="ECO:0000256" key="3">
    <source>
        <dbReference type="ARBA" id="ARBA00012970"/>
    </source>
</evidence>
<feature type="domain" description="Tetrapyrrole biosynthesis glutamyl-tRNA reductase dimerisation" evidence="15">
    <location>
        <begin position="319"/>
        <end position="410"/>
    </location>
</feature>
<dbReference type="SUPFAM" id="SSF69742">
    <property type="entry name" value="Glutamyl tRNA-reductase catalytic, N-terminal domain"/>
    <property type="match status" value="1"/>
</dbReference>
<evidence type="ECO:0000256" key="2">
    <source>
        <dbReference type="ARBA" id="ARBA00005916"/>
    </source>
</evidence>
<dbReference type="HAMAP" id="MF_00087">
    <property type="entry name" value="Glu_tRNA_reductase"/>
    <property type="match status" value="1"/>
</dbReference>
<organism evidence="18 19">
    <name type="scientific">Psychrosphaera saromensis</name>
    <dbReference type="NCBI Taxonomy" id="716813"/>
    <lineage>
        <taxon>Bacteria</taxon>
        <taxon>Pseudomonadati</taxon>
        <taxon>Pseudomonadota</taxon>
        <taxon>Gammaproteobacteria</taxon>
        <taxon>Alteromonadales</taxon>
        <taxon>Pseudoalteromonadaceae</taxon>
        <taxon>Psychrosphaera</taxon>
    </lineage>
</organism>
<dbReference type="FunFam" id="3.30.460.30:FF:000001">
    <property type="entry name" value="Glutamyl-tRNA reductase"/>
    <property type="match status" value="1"/>
</dbReference>
<dbReference type="Gene3D" id="3.40.50.720">
    <property type="entry name" value="NAD(P)-binding Rossmann-like Domain"/>
    <property type="match status" value="1"/>
</dbReference>
<keyword evidence="6 9" id="KW-0627">Porphyrin biosynthesis</keyword>
<evidence type="ECO:0000313" key="18">
    <source>
        <dbReference type="EMBL" id="PQJ53923.1"/>
    </source>
</evidence>
<evidence type="ECO:0000256" key="1">
    <source>
        <dbReference type="ARBA" id="ARBA00005059"/>
    </source>
</evidence>
<feature type="active site" description="Nucleophile" evidence="9 10">
    <location>
        <position position="50"/>
    </location>
</feature>
<dbReference type="Pfam" id="PF01488">
    <property type="entry name" value="Shikimate_DH"/>
    <property type="match status" value="1"/>
</dbReference>
<dbReference type="InterPro" id="IPR036453">
    <property type="entry name" value="GluRdtase_dimer_dom_sf"/>
</dbReference>
<dbReference type="NCBIfam" id="TIGR01035">
    <property type="entry name" value="hemA"/>
    <property type="match status" value="1"/>
</dbReference>
<dbReference type="InterPro" id="IPR036343">
    <property type="entry name" value="GluRdtase_N_sf"/>
</dbReference>
<dbReference type="InterPro" id="IPR006151">
    <property type="entry name" value="Shikm_DH/Glu-tRNA_Rdtase"/>
</dbReference>
<comment type="similarity">
    <text evidence="2 9 14">Belongs to the glutamyl-tRNA reductase family.</text>
</comment>
<feature type="domain" description="Glutamyl-tRNA reductase N-terminal" evidence="17">
    <location>
        <begin position="6"/>
        <end position="154"/>
    </location>
</feature>
<dbReference type="Pfam" id="PF05201">
    <property type="entry name" value="GlutR_N"/>
    <property type="match status" value="1"/>
</dbReference>
<proteinExistence type="inferred from homology"/>
<comment type="pathway">
    <text evidence="1 9 14">Porphyrin-containing compound metabolism; protoporphyrin-IX biosynthesis; 5-aminolevulinate from L-glutamyl-tRNA(Glu): step 1/2.</text>
</comment>
<gene>
    <name evidence="9" type="primary">hemA</name>
    <name evidence="18" type="ORF">BTO11_09785</name>
</gene>
<keyword evidence="5 9" id="KW-0560">Oxidoreductase</keyword>
<dbReference type="PROSITE" id="PS00747">
    <property type="entry name" value="GLUTR"/>
    <property type="match status" value="1"/>
</dbReference>
<dbReference type="AlphaFoldDB" id="A0A2S7UVE9"/>
<feature type="site" description="Important for activity" evidence="9 13">
    <location>
        <position position="97"/>
    </location>
</feature>
<sequence>MTVLALGINHKTASVELRERLAFTPERLSEALESVVTDGLCDEAVILSTCNRTEIYCFGELINSETLTSWLADFHLVPEQDLDQHLYVQRDVSATTHLMRVASGLDSMVLGEPQILGQVKQAYQQAKSMGTVKTYFERMFQQVFSVAKKVRTETDIAVNAVSVAYAAVTLAKQVFGSFDNKKVLLVGAGETIELVAKHIFEQGAKDIVVANRTLSKAKLVAEQFAAKTCTIAQIPEQMLEADVVISSTASTLPIIGKGMVENVLKRRKHRPMFLVDLAVPRDIESQVAELDDAYLYTVDDLQEIVAQNMQARTEAAEDAEVIIQQKANIFDDWLNSLESVDLIRDYREQSLAVKDELLERAINQLQSGNDVEQILKELANKLTNKLIHAPTSALKDAAEKQNVQELTAIKAVLGIR</sequence>
<dbReference type="InterPro" id="IPR015896">
    <property type="entry name" value="4pyrrol_synth_GluRdtase_dimer"/>
</dbReference>
<keyword evidence="19" id="KW-1185">Reference proteome</keyword>
<evidence type="ECO:0000259" key="15">
    <source>
        <dbReference type="Pfam" id="PF00745"/>
    </source>
</evidence>
<dbReference type="InterPro" id="IPR018214">
    <property type="entry name" value="GluRdtase_CS"/>
</dbReference>
<feature type="binding site" evidence="9 11">
    <location>
        <position position="118"/>
    </location>
    <ligand>
        <name>substrate</name>
    </ligand>
</feature>
<dbReference type="UniPathway" id="UPA00251">
    <property type="reaction ID" value="UER00316"/>
</dbReference>
<accession>A0A2S7UVE9</accession>
<evidence type="ECO:0000313" key="19">
    <source>
        <dbReference type="Proteomes" id="UP000239007"/>
    </source>
</evidence>
<comment type="function">
    <text evidence="9">Catalyzes the NADPH-dependent reduction of glutamyl-tRNA(Glu) to glutamate 1-semialdehyde (GSA).</text>
</comment>
<dbReference type="CDD" id="cd05213">
    <property type="entry name" value="NAD_bind_Glutamyl_tRNA_reduct"/>
    <property type="match status" value="1"/>
</dbReference>
<dbReference type="Proteomes" id="UP000239007">
    <property type="component" value="Unassembled WGS sequence"/>
</dbReference>
<protein>
    <recommendedName>
        <fullName evidence="8 9">Glutamyl-tRNA reductase</fullName>
        <shortName evidence="9">GluTR</shortName>
        <ecNumber evidence="3 9">1.2.1.70</ecNumber>
    </recommendedName>
</protein>
<evidence type="ECO:0000256" key="9">
    <source>
        <dbReference type="HAMAP-Rule" id="MF_00087"/>
    </source>
</evidence>
<dbReference type="InterPro" id="IPR015895">
    <property type="entry name" value="4pyrrol_synth_GluRdtase_N"/>
</dbReference>
<dbReference type="Pfam" id="PF00745">
    <property type="entry name" value="GlutR_dimer"/>
    <property type="match status" value="1"/>
</dbReference>
<dbReference type="RefSeq" id="WP_105052423.1">
    <property type="nucleotide sequence ID" value="NZ_BMYG01000002.1"/>
</dbReference>
<evidence type="ECO:0000256" key="10">
    <source>
        <dbReference type="PIRSR" id="PIRSR000445-1"/>
    </source>
</evidence>
<comment type="miscellaneous">
    <text evidence="9">During catalysis, the active site Cys acts as a nucleophile attacking the alpha-carbonyl group of tRNA-bound glutamate with the formation of a thioester intermediate between enzyme and glutamate, and the concomitant release of tRNA(Glu). The thioester intermediate is finally reduced by direct hydride transfer from NADPH, to form the product GSA.</text>
</comment>
<name>A0A2S7UVE9_9GAMM</name>
<dbReference type="FunFam" id="3.40.50.720:FF:000031">
    <property type="entry name" value="Glutamyl-tRNA reductase"/>
    <property type="match status" value="1"/>
</dbReference>
<dbReference type="Gene3D" id="3.30.460.30">
    <property type="entry name" value="Glutamyl-tRNA reductase, N-terminal domain"/>
    <property type="match status" value="1"/>
</dbReference>
<evidence type="ECO:0000259" key="17">
    <source>
        <dbReference type="Pfam" id="PF05201"/>
    </source>
</evidence>
<dbReference type="InterPro" id="IPR036291">
    <property type="entry name" value="NAD(P)-bd_dom_sf"/>
</dbReference>
<evidence type="ECO:0000256" key="13">
    <source>
        <dbReference type="PIRSR" id="PIRSR000445-4"/>
    </source>
</evidence>
<evidence type="ECO:0000256" key="8">
    <source>
        <dbReference type="ARBA" id="ARBA00068659"/>
    </source>
</evidence>
<dbReference type="PIRSF" id="PIRSF000445">
    <property type="entry name" value="4pyrrol_synth_GluRdtase"/>
    <property type="match status" value="1"/>
</dbReference>
<reference evidence="18 19" key="1">
    <citation type="submission" date="2016-12" db="EMBL/GenBank/DDBJ databases">
        <title>Diversity of luminous bacteria.</title>
        <authorList>
            <person name="Yoshizawa S."/>
            <person name="Kogure K."/>
        </authorList>
    </citation>
    <scope>NUCLEOTIDE SEQUENCE [LARGE SCALE GENOMIC DNA]</scope>
    <source>
        <strain evidence="18 19">SA4-48</strain>
    </source>
</reference>
<evidence type="ECO:0000259" key="16">
    <source>
        <dbReference type="Pfam" id="PF01488"/>
    </source>
</evidence>
<evidence type="ECO:0000256" key="14">
    <source>
        <dbReference type="RuleBase" id="RU000584"/>
    </source>
</evidence>
<comment type="subunit">
    <text evidence="9">Homodimer.</text>
</comment>
<evidence type="ECO:0000256" key="7">
    <source>
        <dbReference type="ARBA" id="ARBA00047464"/>
    </source>
</evidence>
<dbReference type="EC" id="1.2.1.70" evidence="3 9"/>
<dbReference type="InterPro" id="IPR000343">
    <property type="entry name" value="4pyrrol_synth_GluRdtase"/>
</dbReference>
<comment type="caution">
    <text evidence="18">The sequence shown here is derived from an EMBL/GenBank/DDBJ whole genome shotgun (WGS) entry which is preliminary data.</text>
</comment>
<evidence type="ECO:0000256" key="4">
    <source>
        <dbReference type="ARBA" id="ARBA00022857"/>
    </source>
</evidence>
<dbReference type="GO" id="GO:0008883">
    <property type="term" value="F:glutamyl-tRNA reductase activity"/>
    <property type="evidence" value="ECO:0007669"/>
    <property type="project" value="UniProtKB-UniRule"/>
</dbReference>
<keyword evidence="4 9" id="KW-0521">NADP</keyword>
<dbReference type="PANTHER" id="PTHR43013">
    <property type="entry name" value="GLUTAMYL-TRNA REDUCTASE"/>
    <property type="match status" value="1"/>
</dbReference>
<dbReference type="SUPFAM" id="SSF69075">
    <property type="entry name" value="Glutamyl tRNA-reductase dimerization domain"/>
    <property type="match status" value="1"/>
</dbReference>
<dbReference type="GO" id="GO:0019353">
    <property type="term" value="P:protoporphyrinogen IX biosynthetic process from glutamate"/>
    <property type="evidence" value="ECO:0007669"/>
    <property type="project" value="TreeGrafter"/>
</dbReference>
<feature type="binding site" evidence="9 11">
    <location>
        <begin position="112"/>
        <end position="114"/>
    </location>
    <ligand>
        <name>substrate</name>
    </ligand>
</feature>
<evidence type="ECO:0000256" key="5">
    <source>
        <dbReference type="ARBA" id="ARBA00023002"/>
    </source>
</evidence>
<evidence type="ECO:0000256" key="6">
    <source>
        <dbReference type="ARBA" id="ARBA00023244"/>
    </source>
</evidence>
<comment type="catalytic activity">
    <reaction evidence="7 9 14">
        <text>(S)-4-amino-5-oxopentanoate + tRNA(Glu) + NADP(+) = L-glutamyl-tRNA(Glu) + NADPH + H(+)</text>
        <dbReference type="Rhea" id="RHEA:12344"/>
        <dbReference type="Rhea" id="RHEA-COMP:9663"/>
        <dbReference type="Rhea" id="RHEA-COMP:9680"/>
        <dbReference type="ChEBI" id="CHEBI:15378"/>
        <dbReference type="ChEBI" id="CHEBI:57501"/>
        <dbReference type="ChEBI" id="CHEBI:57783"/>
        <dbReference type="ChEBI" id="CHEBI:58349"/>
        <dbReference type="ChEBI" id="CHEBI:78442"/>
        <dbReference type="ChEBI" id="CHEBI:78520"/>
        <dbReference type="EC" id="1.2.1.70"/>
    </reaction>
</comment>
<feature type="binding site" evidence="9 12">
    <location>
        <begin position="187"/>
        <end position="192"/>
    </location>
    <ligand>
        <name>NADP(+)</name>
        <dbReference type="ChEBI" id="CHEBI:58349"/>
    </ligand>
</feature>
<feature type="binding site" evidence="9 11">
    <location>
        <begin position="49"/>
        <end position="52"/>
    </location>
    <ligand>
        <name>substrate</name>
    </ligand>
</feature>